<dbReference type="PROSITE" id="PS51257">
    <property type="entry name" value="PROKAR_LIPOPROTEIN"/>
    <property type="match status" value="1"/>
</dbReference>
<dbReference type="Proteomes" id="UP000198519">
    <property type="component" value="Unassembled WGS sequence"/>
</dbReference>
<sequence length="358" mass="40375">MLTMLRTLTSVLVAVSMVLLSGCNPFSEAQPMMDEYVERVARVLELNYELDPVTIGQQIPRRRYRRLDLPEQDINMLDFLSLYGCDLQYVVGERNSVMGKVMQPLNRLRYEQRFIVAARACLPEIEAEDLQVAVQAAIDSKIANLPLAYWNASWGTEGMESLVTFAKGPLPVDAEPDAMAQLVSDLNLVAERLETIQDGDYLQPLDDLGEVHQRWQNTHSVGQLIVSAYLLIHRLDDASQLIDQRVDGQPLCFQGKAGSQAKLAQGVLFNVYGKEVQPYLARVQRFRDAVIPAMARLADMQSPVMPQEVRNWYQRYLIVDQPGSLWGDLDAAMARHTRSWQTLMQQCGLMPASADFQG</sequence>
<accession>A0A1I4R9K1</accession>
<gene>
    <name evidence="2" type="ORF">SAMN04487963_2635</name>
</gene>
<dbReference type="Pfam" id="PF11279">
    <property type="entry name" value="DUF3080"/>
    <property type="match status" value="1"/>
</dbReference>
<dbReference type="EMBL" id="FOUE01000004">
    <property type="protein sequence ID" value="SFM48988.1"/>
    <property type="molecule type" value="Genomic_DNA"/>
</dbReference>
<name>A0A1I4R9K1_9GAMM</name>
<feature type="chain" id="PRO_5011578459" description="DUF3080 domain-containing protein" evidence="1">
    <location>
        <begin position="30"/>
        <end position="358"/>
    </location>
</feature>
<evidence type="ECO:0000256" key="1">
    <source>
        <dbReference type="SAM" id="SignalP"/>
    </source>
</evidence>
<dbReference type="STRING" id="488535.SAMN04487963_2635"/>
<keyword evidence="3" id="KW-1185">Reference proteome</keyword>
<keyword evidence="1" id="KW-0732">Signal</keyword>
<evidence type="ECO:0000313" key="3">
    <source>
        <dbReference type="Proteomes" id="UP000198519"/>
    </source>
</evidence>
<dbReference type="RefSeq" id="WP_245749974.1">
    <property type="nucleotide sequence ID" value="NZ_FOUE01000004.1"/>
</dbReference>
<evidence type="ECO:0000313" key="2">
    <source>
        <dbReference type="EMBL" id="SFM48988.1"/>
    </source>
</evidence>
<proteinExistence type="predicted"/>
<dbReference type="InterPro" id="IPR021431">
    <property type="entry name" value="DUF3080"/>
</dbReference>
<reference evidence="3" key="1">
    <citation type="submission" date="2016-10" db="EMBL/GenBank/DDBJ databases">
        <authorList>
            <person name="Varghese N."/>
            <person name="Submissions S."/>
        </authorList>
    </citation>
    <scope>NUCLEOTIDE SEQUENCE [LARGE SCALE GENOMIC DNA]</scope>
    <source>
        <strain evidence="3">CGMCC 1.7061</strain>
    </source>
</reference>
<protein>
    <recommendedName>
        <fullName evidence="4">DUF3080 domain-containing protein</fullName>
    </recommendedName>
</protein>
<feature type="signal peptide" evidence="1">
    <location>
        <begin position="1"/>
        <end position="29"/>
    </location>
</feature>
<dbReference type="AlphaFoldDB" id="A0A1I4R9K1"/>
<evidence type="ECO:0008006" key="4">
    <source>
        <dbReference type="Google" id="ProtNLM"/>
    </source>
</evidence>
<organism evidence="2 3">
    <name type="scientific">Marinobacter zhejiangensis</name>
    <dbReference type="NCBI Taxonomy" id="488535"/>
    <lineage>
        <taxon>Bacteria</taxon>
        <taxon>Pseudomonadati</taxon>
        <taxon>Pseudomonadota</taxon>
        <taxon>Gammaproteobacteria</taxon>
        <taxon>Pseudomonadales</taxon>
        <taxon>Marinobacteraceae</taxon>
        <taxon>Marinobacter</taxon>
    </lineage>
</organism>